<feature type="region of interest" description="Disordered" evidence="4">
    <location>
        <begin position="126"/>
        <end position="205"/>
    </location>
</feature>
<dbReference type="Pfam" id="PF04153">
    <property type="entry name" value="NOT2_3_5_C"/>
    <property type="match status" value="1"/>
</dbReference>
<proteinExistence type="inferred from homology"/>
<sequence length="542" mass="57455">MVLPSPNFMQQRGQSAFPFGGILGQPQTQQQLSQSHQQSHASLVLGQQQQQQQQQQQSTSTTAPQHLLTPNLPSAQSNTSLNEGALDPNDFPALGSGPANANTSVATNSPVTTLASSYASQAGTGVVPGGTASGQGQGQGQGQSAPLTGTVSVNQPRDFTPDDFPALGGQAASGQQQQSSHGQQAVQDASHPPGLNGYEHRQNMPPGVLSLVSAQRNTLPDAEKRATSKLASWNGINASSSNQQNGSSQQHSQQLGAPGLPPSFQQQQQQQQQQAQAQQAYSTGDGALASATQANATAAAPQTPAQQILMSPADRWGLLGLLAAIKNADADQNLLSIGTDLGTMGLDMQNQGSLFSTFITPWSDSSAAHTVEPDYHLPQCYSVNAPPPGPNKAQAFSEETLFYMFYAHPRDALQEVAAQELFTRNWRYNKELRLWLTKETGRVRHSKTIENGLGEQGIFTYWDPDVWEKGLKEFTVLYADLENKDTPAFAGPTLQPTAQGQQLQTQGQLQAGTAPGPTIAQLAQAQAGRTNFPGLSMTAAAM</sequence>
<name>A0A4S4KXQ6_9AGAM</name>
<comment type="similarity">
    <text evidence="1">Belongs to the CNOT2/3/5 family.</text>
</comment>
<evidence type="ECO:0000259" key="5">
    <source>
        <dbReference type="Pfam" id="PF04153"/>
    </source>
</evidence>
<dbReference type="InterPro" id="IPR007282">
    <property type="entry name" value="NOT2/3/5_C"/>
</dbReference>
<dbReference type="GO" id="GO:0006355">
    <property type="term" value="P:regulation of DNA-templated transcription"/>
    <property type="evidence" value="ECO:0007669"/>
    <property type="project" value="InterPro"/>
</dbReference>
<dbReference type="EMBL" id="SGPK01000429">
    <property type="protein sequence ID" value="THH03662.1"/>
    <property type="molecule type" value="Genomic_DNA"/>
</dbReference>
<reference evidence="6 7" key="1">
    <citation type="submission" date="2019-02" db="EMBL/GenBank/DDBJ databases">
        <title>Genome sequencing of the rare red list fungi Phellinidium pouzarii.</title>
        <authorList>
            <person name="Buettner E."/>
            <person name="Kellner H."/>
        </authorList>
    </citation>
    <scope>NUCLEOTIDE SEQUENCE [LARGE SCALE GENOMIC DNA]</scope>
    <source>
        <strain evidence="6 7">DSM 108285</strain>
    </source>
</reference>
<keyword evidence="3" id="KW-0804">Transcription</keyword>
<dbReference type="InterPro" id="IPR040168">
    <property type="entry name" value="Not2/3/5"/>
</dbReference>
<evidence type="ECO:0000256" key="3">
    <source>
        <dbReference type="ARBA" id="ARBA00023163"/>
    </source>
</evidence>
<keyword evidence="7" id="KW-1185">Reference proteome</keyword>
<dbReference type="GO" id="GO:0000289">
    <property type="term" value="P:nuclear-transcribed mRNA poly(A) tail shortening"/>
    <property type="evidence" value="ECO:0007669"/>
    <property type="project" value="UniProtKB-ARBA"/>
</dbReference>
<dbReference type="PANTHER" id="PTHR23326">
    <property type="entry name" value="CCR4 NOT-RELATED"/>
    <property type="match status" value="1"/>
</dbReference>
<feature type="compositionally biased region" description="Low complexity" evidence="4">
    <location>
        <begin position="24"/>
        <end position="57"/>
    </location>
</feature>
<evidence type="ECO:0000313" key="7">
    <source>
        <dbReference type="Proteomes" id="UP000308199"/>
    </source>
</evidence>
<protein>
    <recommendedName>
        <fullName evidence="5">NOT2/NOT3/NOT5 C-terminal domain-containing protein</fullName>
    </recommendedName>
</protein>
<feature type="compositionally biased region" description="Gly residues" evidence="4">
    <location>
        <begin position="126"/>
        <end position="141"/>
    </location>
</feature>
<feature type="compositionally biased region" description="Polar residues" evidence="4">
    <location>
        <begin position="71"/>
        <end position="82"/>
    </location>
</feature>
<dbReference type="Gene3D" id="2.30.30.1020">
    <property type="entry name" value="CCR4-NOT complex subunit 2/3/5, C-terminal domain"/>
    <property type="match status" value="1"/>
</dbReference>
<feature type="compositionally biased region" description="Low complexity" evidence="4">
    <location>
        <begin position="265"/>
        <end position="280"/>
    </location>
</feature>
<evidence type="ECO:0000313" key="6">
    <source>
        <dbReference type="EMBL" id="THH03662.1"/>
    </source>
</evidence>
<dbReference type="GO" id="GO:0030015">
    <property type="term" value="C:CCR4-NOT core complex"/>
    <property type="evidence" value="ECO:0007669"/>
    <property type="project" value="InterPro"/>
</dbReference>
<evidence type="ECO:0000256" key="4">
    <source>
        <dbReference type="SAM" id="MobiDB-lite"/>
    </source>
</evidence>
<dbReference type="OrthoDB" id="25391at2759"/>
<feature type="region of interest" description="Disordered" evidence="4">
    <location>
        <begin position="1"/>
        <end position="105"/>
    </location>
</feature>
<feature type="compositionally biased region" description="Low complexity" evidence="4">
    <location>
        <begin position="491"/>
        <end position="514"/>
    </location>
</feature>
<dbReference type="Proteomes" id="UP000308199">
    <property type="component" value="Unassembled WGS sequence"/>
</dbReference>
<feature type="region of interest" description="Disordered" evidence="4">
    <location>
        <begin position="236"/>
        <end position="284"/>
    </location>
</feature>
<gene>
    <name evidence="6" type="ORF">EW145_g6105</name>
</gene>
<feature type="compositionally biased region" description="Polar residues" evidence="4">
    <location>
        <begin position="144"/>
        <end position="157"/>
    </location>
</feature>
<evidence type="ECO:0000256" key="1">
    <source>
        <dbReference type="ARBA" id="ARBA00007682"/>
    </source>
</evidence>
<evidence type="ECO:0000256" key="2">
    <source>
        <dbReference type="ARBA" id="ARBA00023015"/>
    </source>
</evidence>
<keyword evidence="2" id="KW-0805">Transcription regulation</keyword>
<comment type="caution">
    <text evidence="6">The sequence shown here is derived from an EMBL/GenBank/DDBJ whole genome shotgun (WGS) entry which is preliminary data.</text>
</comment>
<feature type="compositionally biased region" description="Low complexity" evidence="4">
    <location>
        <begin position="168"/>
        <end position="187"/>
    </location>
</feature>
<accession>A0A4S4KXQ6</accession>
<organism evidence="6 7">
    <name type="scientific">Phellinidium pouzarii</name>
    <dbReference type="NCBI Taxonomy" id="167371"/>
    <lineage>
        <taxon>Eukaryota</taxon>
        <taxon>Fungi</taxon>
        <taxon>Dikarya</taxon>
        <taxon>Basidiomycota</taxon>
        <taxon>Agaricomycotina</taxon>
        <taxon>Agaricomycetes</taxon>
        <taxon>Hymenochaetales</taxon>
        <taxon>Hymenochaetaceae</taxon>
        <taxon>Phellinidium</taxon>
    </lineage>
</organism>
<dbReference type="InterPro" id="IPR038635">
    <property type="entry name" value="CCR4-NOT_su2/3/5_C_sf"/>
</dbReference>
<feature type="compositionally biased region" description="Low complexity" evidence="4">
    <location>
        <begin position="239"/>
        <end position="254"/>
    </location>
</feature>
<feature type="region of interest" description="Disordered" evidence="4">
    <location>
        <begin position="488"/>
        <end position="514"/>
    </location>
</feature>
<feature type="domain" description="NOT2/NOT3/NOT5 C-terminal" evidence="5">
    <location>
        <begin position="356"/>
        <end position="481"/>
    </location>
</feature>
<dbReference type="AlphaFoldDB" id="A0A4S4KXQ6"/>